<dbReference type="PROSITE" id="PS51178">
    <property type="entry name" value="PASTA"/>
    <property type="match status" value="3"/>
</dbReference>
<dbReference type="PROSITE" id="PS00107">
    <property type="entry name" value="PROTEIN_KINASE_ATP"/>
    <property type="match status" value="1"/>
</dbReference>
<dbReference type="InterPro" id="IPR011009">
    <property type="entry name" value="Kinase-like_dom_sf"/>
</dbReference>
<keyword evidence="5 14" id="KW-0418">Kinase</keyword>
<keyword evidence="6 9" id="KW-0067">ATP-binding</keyword>
<dbReference type="InterPro" id="IPR008271">
    <property type="entry name" value="Ser/Thr_kinase_AS"/>
</dbReference>
<dbReference type="Pfam" id="PF00069">
    <property type="entry name" value="Pkinase"/>
    <property type="match status" value="1"/>
</dbReference>
<dbReference type="SMART" id="SM00740">
    <property type="entry name" value="PASTA"/>
    <property type="match status" value="3"/>
</dbReference>
<feature type="region of interest" description="Disordered" evidence="10">
    <location>
        <begin position="598"/>
        <end position="640"/>
    </location>
</feature>
<accession>A0ABQ1DXG4</accession>
<dbReference type="PANTHER" id="PTHR43289">
    <property type="entry name" value="MITOGEN-ACTIVATED PROTEIN KINASE KINASE KINASE 20-RELATED"/>
    <property type="match status" value="1"/>
</dbReference>
<evidence type="ECO:0000313" key="15">
    <source>
        <dbReference type="Proteomes" id="UP000620147"/>
    </source>
</evidence>
<evidence type="ECO:0000256" key="3">
    <source>
        <dbReference type="ARBA" id="ARBA00022679"/>
    </source>
</evidence>
<feature type="compositionally biased region" description="Basic residues" evidence="10">
    <location>
        <begin position="323"/>
        <end position="337"/>
    </location>
</feature>
<feature type="domain" description="PASTA" evidence="13">
    <location>
        <begin position="533"/>
        <end position="599"/>
    </location>
</feature>
<dbReference type="InterPro" id="IPR000719">
    <property type="entry name" value="Prot_kinase_dom"/>
</dbReference>
<dbReference type="Gene3D" id="3.30.200.20">
    <property type="entry name" value="Phosphorylase Kinase, domain 1"/>
    <property type="match status" value="1"/>
</dbReference>
<keyword evidence="4 9" id="KW-0547">Nucleotide-binding</keyword>
<feature type="compositionally biased region" description="Basic and acidic residues" evidence="10">
    <location>
        <begin position="418"/>
        <end position="428"/>
    </location>
</feature>
<dbReference type="PANTHER" id="PTHR43289:SF34">
    <property type="entry name" value="SERINE_THREONINE-PROTEIN KINASE YBDM-RELATED"/>
    <property type="match status" value="1"/>
</dbReference>
<dbReference type="EMBL" id="BLYJ01000005">
    <property type="protein sequence ID" value="GFO87416.1"/>
    <property type="molecule type" value="Genomic_DNA"/>
</dbReference>
<evidence type="ECO:0000256" key="7">
    <source>
        <dbReference type="ARBA" id="ARBA00047899"/>
    </source>
</evidence>
<dbReference type="EC" id="2.7.11.1" evidence="1"/>
<feature type="region of interest" description="Disordered" evidence="10">
    <location>
        <begin position="306"/>
        <end position="343"/>
    </location>
</feature>
<name>A0ABQ1DXG4_9FIRM</name>
<proteinExistence type="predicted"/>
<dbReference type="PROSITE" id="PS00108">
    <property type="entry name" value="PROTEIN_KINASE_ST"/>
    <property type="match status" value="1"/>
</dbReference>
<keyword evidence="11" id="KW-1133">Transmembrane helix</keyword>
<comment type="catalytic activity">
    <reaction evidence="8">
        <text>L-seryl-[protein] + ATP = O-phospho-L-seryl-[protein] + ADP + H(+)</text>
        <dbReference type="Rhea" id="RHEA:17989"/>
        <dbReference type="Rhea" id="RHEA-COMP:9863"/>
        <dbReference type="Rhea" id="RHEA-COMP:11604"/>
        <dbReference type="ChEBI" id="CHEBI:15378"/>
        <dbReference type="ChEBI" id="CHEBI:29999"/>
        <dbReference type="ChEBI" id="CHEBI:30616"/>
        <dbReference type="ChEBI" id="CHEBI:83421"/>
        <dbReference type="ChEBI" id="CHEBI:456216"/>
        <dbReference type="EC" id="2.7.11.1"/>
    </reaction>
</comment>
<feature type="region of interest" description="Disordered" evidence="10">
    <location>
        <begin position="418"/>
        <end position="444"/>
    </location>
</feature>
<dbReference type="Proteomes" id="UP000620147">
    <property type="component" value="Unassembled WGS sequence"/>
</dbReference>
<evidence type="ECO:0000256" key="6">
    <source>
        <dbReference type="ARBA" id="ARBA00022840"/>
    </source>
</evidence>
<dbReference type="SMART" id="SM00220">
    <property type="entry name" value="S_TKc"/>
    <property type="match status" value="1"/>
</dbReference>
<dbReference type="NCBIfam" id="NF033483">
    <property type="entry name" value="PknB_PASTA_kin"/>
    <property type="match status" value="1"/>
</dbReference>
<feature type="binding site" evidence="9">
    <location>
        <position position="42"/>
    </location>
    <ligand>
        <name>ATP</name>
        <dbReference type="ChEBI" id="CHEBI:30616"/>
    </ligand>
</feature>
<feature type="domain" description="PASTA" evidence="13">
    <location>
        <begin position="386"/>
        <end position="456"/>
    </location>
</feature>
<dbReference type="PROSITE" id="PS50011">
    <property type="entry name" value="PROTEIN_KINASE_DOM"/>
    <property type="match status" value="1"/>
</dbReference>
<dbReference type="CDD" id="cd14014">
    <property type="entry name" value="STKc_PknB_like"/>
    <property type="match status" value="1"/>
</dbReference>
<evidence type="ECO:0000256" key="2">
    <source>
        <dbReference type="ARBA" id="ARBA00022527"/>
    </source>
</evidence>
<dbReference type="Gene3D" id="1.10.510.10">
    <property type="entry name" value="Transferase(Phosphotransferase) domain 1"/>
    <property type="match status" value="1"/>
</dbReference>
<keyword evidence="11" id="KW-0472">Membrane</keyword>
<dbReference type="CDD" id="cd06577">
    <property type="entry name" value="PASTA_pknB"/>
    <property type="match status" value="3"/>
</dbReference>
<dbReference type="GO" id="GO:0004674">
    <property type="term" value="F:protein serine/threonine kinase activity"/>
    <property type="evidence" value="ECO:0007669"/>
    <property type="project" value="UniProtKB-KW"/>
</dbReference>
<evidence type="ECO:0000256" key="1">
    <source>
        <dbReference type="ARBA" id="ARBA00012513"/>
    </source>
</evidence>
<evidence type="ECO:0000259" key="13">
    <source>
        <dbReference type="PROSITE" id="PS51178"/>
    </source>
</evidence>
<sequence length="700" mass="75689">MDKYIGSMLGGRYQIEEIVGVGGMAVVYRARDTILGRDVALKVLKKEFAEDPDIRKRFSIESRAVAKLSHHNIVSVFDVGSEDGTDYIVMELIEGITLKQYLQRKGHLSWEETIFFAEQVARALMHAHSRGIIHQDVKPQNVIILRDGTAKLTDFGIASFAAAQETRVVQEAIGSVHYISPEQAKGSKIDYRTDLYSLGVMMYEMLTGKLPFEGETALQIVMQHINEVPIIPSAFVPGIPKGMDDIVMHAMSANISRRYESAEKMYEDMEVLRSDPNARFHYVASEDNSGETQIIGADIQRAARRSAAEHEAASVEGAAAPRTRTRTRTQTRTRTGFRRKEQDEPDGFFEKLAERPGMAVGMAVGVIAVISLMLVGILMLTGSSDKSEKIIVPDLIGRNIDEVLADPDITDNFTVKEATERQESDRPVGEILEQDPDGDGKKKATKGTIITVTVSSGGENVKDTYKVIDFTGKTLDYVQAALASHDIKCEVVEEYSDDVEEGKVIRTDPEAGAELEKGATLTVYISKGKQKDDNENVSVPGLLGMTKDQAEKALTEKGLSIGSVNEVESTAEAGSVVWQSQDAGAEVAKGTVVNIQISKGKSTSNNNSPDNSGGNSGGQDNGDGDYDDTPSLGSATIPVSLPDNTDTAHVIIYVDGVIQYDDTCSTSGGSTSISVSGSVGDHDVTVSVDGSTTSQTYTFS</sequence>
<feature type="compositionally biased region" description="Low complexity" evidence="10">
    <location>
        <begin position="602"/>
        <end position="613"/>
    </location>
</feature>
<feature type="domain" description="PASTA" evidence="13">
    <location>
        <begin position="461"/>
        <end position="527"/>
    </location>
</feature>
<dbReference type="RefSeq" id="WP_188885604.1">
    <property type="nucleotide sequence ID" value="NZ_BLYJ01000005.1"/>
</dbReference>
<reference evidence="14 15" key="1">
    <citation type="submission" date="2020-06" db="EMBL/GenBank/DDBJ databases">
        <title>Characterization of fructooligosaccharide metabolism and fructooligosaccharide-degrading enzymes in human commensal butyrate producers.</title>
        <authorList>
            <person name="Tanno H."/>
            <person name="Fujii T."/>
            <person name="Hirano K."/>
            <person name="Maeno S."/>
            <person name="Tonozuka T."/>
            <person name="Sakamoto M."/>
            <person name="Ohkuma M."/>
            <person name="Tochio T."/>
            <person name="Endo A."/>
        </authorList>
    </citation>
    <scope>NUCLEOTIDE SEQUENCE [LARGE SCALE GENOMIC DNA]</scope>
    <source>
        <strain evidence="14 15">JCM 31056</strain>
    </source>
</reference>
<organism evidence="14 15">
    <name type="scientific">Butyricicoccus faecihominis</name>
    <dbReference type="NCBI Taxonomy" id="1712515"/>
    <lineage>
        <taxon>Bacteria</taxon>
        <taxon>Bacillati</taxon>
        <taxon>Bacillota</taxon>
        <taxon>Clostridia</taxon>
        <taxon>Eubacteriales</taxon>
        <taxon>Butyricicoccaceae</taxon>
        <taxon>Butyricicoccus</taxon>
    </lineage>
</organism>
<keyword evidence="11" id="KW-0812">Transmembrane</keyword>
<evidence type="ECO:0000259" key="12">
    <source>
        <dbReference type="PROSITE" id="PS50011"/>
    </source>
</evidence>
<protein>
    <recommendedName>
        <fullName evidence="1">non-specific serine/threonine protein kinase</fullName>
        <ecNumber evidence="1">2.7.11.1</ecNumber>
    </recommendedName>
</protein>
<feature type="domain" description="Protein kinase" evidence="12">
    <location>
        <begin position="13"/>
        <end position="272"/>
    </location>
</feature>
<evidence type="ECO:0000256" key="9">
    <source>
        <dbReference type="PROSITE-ProRule" id="PRU10141"/>
    </source>
</evidence>
<evidence type="ECO:0000256" key="11">
    <source>
        <dbReference type="SAM" id="Phobius"/>
    </source>
</evidence>
<feature type="transmembrane region" description="Helical" evidence="11">
    <location>
        <begin position="358"/>
        <end position="380"/>
    </location>
</feature>
<dbReference type="Gene3D" id="3.30.10.20">
    <property type="match status" value="3"/>
</dbReference>
<dbReference type="SUPFAM" id="SSF56112">
    <property type="entry name" value="Protein kinase-like (PK-like)"/>
    <property type="match status" value="1"/>
</dbReference>
<evidence type="ECO:0000313" key="14">
    <source>
        <dbReference type="EMBL" id="GFO87416.1"/>
    </source>
</evidence>
<keyword evidence="3" id="KW-0808">Transferase</keyword>
<dbReference type="InterPro" id="IPR017441">
    <property type="entry name" value="Protein_kinase_ATP_BS"/>
</dbReference>
<evidence type="ECO:0000256" key="10">
    <source>
        <dbReference type="SAM" id="MobiDB-lite"/>
    </source>
</evidence>
<dbReference type="InterPro" id="IPR005543">
    <property type="entry name" value="PASTA_dom"/>
</dbReference>
<comment type="catalytic activity">
    <reaction evidence="7">
        <text>L-threonyl-[protein] + ATP = O-phospho-L-threonyl-[protein] + ADP + H(+)</text>
        <dbReference type="Rhea" id="RHEA:46608"/>
        <dbReference type="Rhea" id="RHEA-COMP:11060"/>
        <dbReference type="Rhea" id="RHEA-COMP:11605"/>
        <dbReference type="ChEBI" id="CHEBI:15378"/>
        <dbReference type="ChEBI" id="CHEBI:30013"/>
        <dbReference type="ChEBI" id="CHEBI:30616"/>
        <dbReference type="ChEBI" id="CHEBI:61977"/>
        <dbReference type="ChEBI" id="CHEBI:456216"/>
        <dbReference type="EC" id="2.7.11.1"/>
    </reaction>
</comment>
<keyword evidence="2 14" id="KW-0723">Serine/threonine-protein kinase</keyword>
<dbReference type="Pfam" id="PF03793">
    <property type="entry name" value="PASTA"/>
    <property type="match status" value="3"/>
</dbReference>
<evidence type="ECO:0000256" key="5">
    <source>
        <dbReference type="ARBA" id="ARBA00022777"/>
    </source>
</evidence>
<keyword evidence="15" id="KW-1185">Reference proteome</keyword>
<evidence type="ECO:0000256" key="4">
    <source>
        <dbReference type="ARBA" id="ARBA00022741"/>
    </source>
</evidence>
<comment type="caution">
    <text evidence="14">The sequence shown here is derived from an EMBL/GenBank/DDBJ whole genome shotgun (WGS) entry which is preliminary data.</text>
</comment>
<evidence type="ECO:0000256" key="8">
    <source>
        <dbReference type="ARBA" id="ARBA00048679"/>
    </source>
</evidence>
<gene>
    <name evidence="14" type="primary">pknB</name>
    <name evidence="14" type="ORF">BUFA31_05800</name>
</gene>